<dbReference type="PANTHER" id="PTHR43806:SF65">
    <property type="entry name" value="SERINE PROTEASE APRX"/>
    <property type="match status" value="1"/>
</dbReference>
<name>A0ABU9DEL0_9BACL</name>
<protein>
    <submittedName>
        <fullName evidence="9">S8 family peptidase</fullName>
        <ecNumber evidence="9">3.4.-.-</ecNumber>
    </submittedName>
</protein>
<evidence type="ECO:0000259" key="8">
    <source>
        <dbReference type="Pfam" id="PF00082"/>
    </source>
</evidence>
<dbReference type="InterPro" id="IPR050131">
    <property type="entry name" value="Peptidase_S8_subtilisin-like"/>
</dbReference>
<dbReference type="PANTHER" id="PTHR43806">
    <property type="entry name" value="PEPTIDASE S8"/>
    <property type="match status" value="1"/>
</dbReference>
<feature type="compositionally biased region" description="Basic residues" evidence="7">
    <location>
        <begin position="1"/>
        <end position="12"/>
    </location>
</feature>
<dbReference type="RefSeq" id="WP_341414364.1">
    <property type="nucleotide sequence ID" value="NZ_JBBPCC010000002.1"/>
</dbReference>
<organism evidence="9 10">
    <name type="scientific">Paenibacillus filicis</name>
    <dbReference type="NCBI Taxonomy" id="669464"/>
    <lineage>
        <taxon>Bacteria</taxon>
        <taxon>Bacillati</taxon>
        <taxon>Bacillota</taxon>
        <taxon>Bacilli</taxon>
        <taxon>Bacillales</taxon>
        <taxon>Paenibacillaceae</taxon>
        <taxon>Paenibacillus</taxon>
    </lineage>
</organism>
<evidence type="ECO:0000256" key="5">
    <source>
        <dbReference type="PROSITE-ProRule" id="PRU01240"/>
    </source>
</evidence>
<dbReference type="PROSITE" id="PS00136">
    <property type="entry name" value="SUBTILASE_ASP"/>
    <property type="match status" value="1"/>
</dbReference>
<evidence type="ECO:0000256" key="1">
    <source>
        <dbReference type="ARBA" id="ARBA00011073"/>
    </source>
</evidence>
<feature type="active site" description="Charge relay system" evidence="5">
    <location>
        <position position="133"/>
    </location>
</feature>
<feature type="active site" description="Charge relay system" evidence="5">
    <location>
        <position position="360"/>
    </location>
</feature>
<sequence length="475" mass="51080">MNRPAGIHHKTGSRTPSPSGRLRRPPLLKGRRLIPIIVQFKRRIKPADLHALRKHVFPHTLTVHRHLRVINGMAARVSSRCLNRISEWKGVSSVYPDRMKRTTLHIATPAIGAVKVRKKLGLTGKGVNIAFLDTGVYRHPDLTSPRNRIVAFKDLINGRKHPYDDNGHGTHVAGDAAGNGILSKGKYSGPAPEAGVVAVKVLNQAGNGRDSTIIKGIEWCIANRKRLGLRILSLSLGGPVVAPCRKDPLCQSLEKAVRAGLVVVVAAGNSGPRKGSVESPGNSPSALTVGAVDDRRTVTQSDDVITWYSSRGPVPGGGRKPDLAAPGEGVVSLRAPGSLLDTGYPQLRVGRGYFTLSGTSMSTPLVAGAAAVLLEKNPSLTPAQVKKVLKRHAFPLHLGADTAGSGEINLRFMARRRRRHRKASGFGCCCHSPRSRRSQRGCGCGAKSKSSVRVPLQKRPWLRSAGLRTVRKTSR</sequence>
<evidence type="ECO:0000256" key="3">
    <source>
        <dbReference type="ARBA" id="ARBA00022801"/>
    </source>
</evidence>
<dbReference type="InterPro" id="IPR015500">
    <property type="entry name" value="Peptidase_S8_subtilisin-rel"/>
</dbReference>
<dbReference type="PROSITE" id="PS00137">
    <property type="entry name" value="SUBTILASE_HIS"/>
    <property type="match status" value="1"/>
</dbReference>
<dbReference type="Pfam" id="PF00082">
    <property type="entry name" value="Peptidase_S8"/>
    <property type="match status" value="1"/>
</dbReference>
<keyword evidence="10" id="KW-1185">Reference proteome</keyword>
<dbReference type="InterPro" id="IPR023828">
    <property type="entry name" value="Peptidase_S8_Ser-AS"/>
</dbReference>
<feature type="region of interest" description="Disordered" evidence="7">
    <location>
        <begin position="1"/>
        <end position="25"/>
    </location>
</feature>
<comment type="similarity">
    <text evidence="1 5 6">Belongs to the peptidase S8 family.</text>
</comment>
<dbReference type="InterPro" id="IPR036852">
    <property type="entry name" value="Peptidase_S8/S53_dom_sf"/>
</dbReference>
<dbReference type="InterPro" id="IPR000209">
    <property type="entry name" value="Peptidase_S8/S53_dom"/>
</dbReference>
<feature type="domain" description="Peptidase S8/S53" evidence="8">
    <location>
        <begin position="124"/>
        <end position="401"/>
    </location>
</feature>
<dbReference type="SUPFAM" id="SSF52743">
    <property type="entry name" value="Subtilisin-like"/>
    <property type="match status" value="1"/>
</dbReference>
<gene>
    <name evidence="9" type="ORF">WMW72_05225</name>
</gene>
<evidence type="ECO:0000313" key="9">
    <source>
        <dbReference type="EMBL" id="MEK8127311.1"/>
    </source>
</evidence>
<evidence type="ECO:0000256" key="4">
    <source>
        <dbReference type="ARBA" id="ARBA00022825"/>
    </source>
</evidence>
<dbReference type="EMBL" id="JBBPCC010000002">
    <property type="protein sequence ID" value="MEK8127311.1"/>
    <property type="molecule type" value="Genomic_DNA"/>
</dbReference>
<proteinExistence type="inferred from homology"/>
<comment type="caution">
    <text evidence="9">The sequence shown here is derived from an EMBL/GenBank/DDBJ whole genome shotgun (WGS) entry which is preliminary data.</text>
</comment>
<evidence type="ECO:0000256" key="2">
    <source>
        <dbReference type="ARBA" id="ARBA00022670"/>
    </source>
</evidence>
<evidence type="ECO:0000313" key="10">
    <source>
        <dbReference type="Proteomes" id="UP001469365"/>
    </source>
</evidence>
<dbReference type="PRINTS" id="PR00723">
    <property type="entry name" value="SUBTILISIN"/>
</dbReference>
<reference evidence="9 10" key="1">
    <citation type="submission" date="2024-04" db="EMBL/GenBank/DDBJ databases">
        <title>draft genome sequnece of Paenibacillus filicis.</title>
        <authorList>
            <person name="Kim D.-U."/>
        </authorList>
    </citation>
    <scope>NUCLEOTIDE SEQUENCE [LARGE SCALE GENOMIC DNA]</scope>
    <source>
        <strain evidence="9 10">KACC14197</strain>
    </source>
</reference>
<keyword evidence="3 5" id="KW-0378">Hydrolase</keyword>
<dbReference type="CDD" id="cd07487">
    <property type="entry name" value="Peptidases_S8_1"/>
    <property type="match status" value="1"/>
</dbReference>
<dbReference type="InterPro" id="IPR022398">
    <property type="entry name" value="Peptidase_S8_His-AS"/>
</dbReference>
<keyword evidence="4 5" id="KW-0720">Serine protease</keyword>
<evidence type="ECO:0000256" key="6">
    <source>
        <dbReference type="RuleBase" id="RU003355"/>
    </source>
</evidence>
<dbReference type="InterPro" id="IPR023827">
    <property type="entry name" value="Peptidase_S8_Asp-AS"/>
</dbReference>
<dbReference type="EC" id="3.4.-.-" evidence="9"/>
<accession>A0ABU9DEL0</accession>
<evidence type="ECO:0000256" key="7">
    <source>
        <dbReference type="SAM" id="MobiDB-lite"/>
    </source>
</evidence>
<keyword evidence="2 5" id="KW-0645">Protease</keyword>
<dbReference type="Gene3D" id="3.40.50.200">
    <property type="entry name" value="Peptidase S8/S53 domain"/>
    <property type="match status" value="1"/>
</dbReference>
<feature type="active site" description="Charge relay system" evidence="5">
    <location>
        <position position="168"/>
    </location>
</feature>
<dbReference type="PROSITE" id="PS00138">
    <property type="entry name" value="SUBTILASE_SER"/>
    <property type="match status" value="1"/>
</dbReference>
<dbReference type="PROSITE" id="PS51892">
    <property type="entry name" value="SUBTILASE"/>
    <property type="match status" value="1"/>
</dbReference>
<dbReference type="Proteomes" id="UP001469365">
    <property type="component" value="Unassembled WGS sequence"/>
</dbReference>
<dbReference type="GO" id="GO:0016787">
    <property type="term" value="F:hydrolase activity"/>
    <property type="evidence" value="ECO:0007669"/>
    <property type="project" value="UniProtKB-KW"/>
</dbReference>